<organism evidence="6 7">
    <name type="scientific">Triparma laevis f. longispina</name>
    <dbReference type="NCBI Taxonomy" id="1714387"/>
    <lineage>
        <taxon>Eukaryota</taxon>
        <taxon>Sar</taxon>
        <taxon>Stramenopiles</taxon>
        <taxon>Ochrophyta</taxon>
        <taxon>Bolidophyceae</taxon>
        <taxon>Parmales</taxon>
        <taxon>Triparmaceae</taxon>
        <taxon>Triparma</taxon>
    </lineage>
</organism>
<accession>A0A9W6ZP07</accession>
<name>A0A9W6ZP07_9STRA</name>
<keyword evidence="2" id="KW-0813">Transport</keyword>
<dbReference type="OrthoDB" id="543373at2759"/>
<dbReference type="InterPro" id="IPR016024">
    <property type="entry name" value="ARM-type_fold"/>
</dbReference>
<keyword evidence="4" id="KW-0677">Repeat</keyword>
<evidence type="ECO:0000256" key="3">
    <source>
        <dbReference type="ARBA" id="ARBA00022490"/>
    </source>
</evidence>
<dbReference type="Proteomes" id="UP001165122">
    <property type="component" value="Unassembled WGS sequence"/>
</dbReference>
<evidence type="ECO:0000256" key="1">
    <source>
        <dbReference type="ARBA" id="ARBA00004496"/>
    </source>
</evidence>
<comment type="subcellular location">
    <subcellularLocation>
        <location evidence="1">Cytoplasm</location>
    </subcellularLocation>
</comment>
<evidence type="ECO:0000313" key="6">
    <source>
        <dbReference type="EMBL" id="GMH53964.1"/>
    </source>
</evidence>
<sequence length="1135" mass="126124">MGYEFLQSLSSPNKQIRQRGEAYLQQIAQNPASFCSTLFLGIEQSDAIALEIVLEIESEYPSAPNAFINLQEIYASHQMAFVILRSSINGRTSINAELEKREEELDDFFYELEEEQQEFLKYYLLNYLSRKLPNTYLPALKSCACIVGELAGHLFGSSDSLEDALSTWPSLLSTLSSLAAPDSPHESRQASMYAFSNGIMEHLAYHFTMAIDPMSGAGRLQAEVMEGCRLIAMSGLQDTKLSVRTDAMKATMLLLEFLHQEETLAPFASLPIAMTKTFVTCISDTHQISPPGLNPELLTFALESVEVMIELVSCNLTIMKPCLPDLAKVAVQATHTPGSLDPDSDLDAIRRLCMELALTIIEVSPTLCRKLTLPSEYPPPSPPTVSFVELMIFSCFQMMKERIDFESDEEWIKAEFKEQDPDHIDHCKLGTSSLVRCFDNLGMNSSWTIATQVLERCLKSEHLLEQDAAISAMGAMSYYMDDIESHQKLFHLVLPYIGGGSPRTCFKAISFLASSSDVLTYDLNSRRIIIPALLNQTTKQTQPSARIRAHALEAVGQFLENQLKPEETGEWADAALGRFTTACTEGPLIVMENAITAIGSFAASSPASSFNKYYSVIMPILKNLLNSTSAAVSADSSYKPSDFFVLRSKALETISILFTATDVNLIAADMTDIMTTTTHFDLDSLDASDPFKTFVIKMWMRISKVTGPAFVPYLPHIMPEIIKSLEVSVTCEVPSYYNDEGEEEEGGEEGENENWMNNNLSTIVKEDGSKILVQTTQIEEQSAALHATLFLTSNLQHHIYPYARRICLALDKLITNSSEYLHASESLEYVIITLTELTRAVKRHETFDAEAKTAEATKQTIGVLLRVICKNVGDDNLEVQECCFQAVKDAIEYANFDYRTVANDCYEYEVVVGRGKEIKDRVEFALEELEALINLSTVSLSASLQRKAVRMAEASVLSQDGDYDEECADEDFGANQQEEGLQLLIAEFLGKTAKVYGDKWMELEVVKKSLIPNLMGMGLKHSGEGDRKFSLMVLVDILDFVVLPFCDQAGKAQFIGSFLEVLKVGLEIGENTEEYVLEAATHGALIIAEGFREAFNEELKFRCMTIVGEDDGGEWMKSSIGNCKKALMLVGVTEM</sequence>
<dbReference type="PANTHER" id="PTHR10527">
    <property type="entry name" value="IMPORTIN BETA"/>
    <property type="match status" value="1"/>
</dbReference>
<evidence type="ECO:0000256" key="5">
    <source>
        <dbReference type="ARBA" id="ARBA00022927"/>
    </source>
</evidence>
<proteinExistence type="predicted"/>
<dbReference type="AlphaFoldDB" id="A0A9W6ZP07"/>
<dbReference type="EMBL" id="BRXW01000430">
    <property type="protein sequence ID" value="GMH53964.1"/>
    <property type="molecule type" value="Genomic_DNA"/>
</dbReference>
<dbReference type="InterPro" id="IPR040122">
    <property type="entry name" value="Importin_beta"/>
</dbReference>
<gene>
    <name evidence="6" type="ORF">TrLO_g14791</name>
</gene>
<reference evidence="7" key="1">
    <citation type="journal article" date="2023" name="Commun. Biol.">
        <title>Genome analysis of Parmales, the sister group of diatoms, reveals the evolutionary specialization of diatoms from phago-mixotrophs to photoautotrophs.</title>
        <authorList>
            <person name="Ban H."/>
            <person name="Sato S."/>
            <person name="Yoshikawa S."/>
            <person name="Yamada K."/>
            <person name="Nakamura Y."/>
            <person name="Ichinomiya M."/>
            <person name="Sato N."/>
            <person name="Blanc-Mathieu R."/>
            <person name="Endo H."/>
            <person name="Kuwata A."/>
            <person name="Ogata H."/>
        </authorList>
    </citation>
    <scope>NUCLEOTIDE SEQUENCE [LARGE SCALE GENOMIC DNA]</scope>
    <source>
        <strain evidence="7">NIES 3700</strain>
    </source>
</reference>
<keyword evidence="3" id="KW-0963">Cytoplasm</keyword>
<keyword evidence="7" id="KW-1185">Reference proteome</keyword>
<dbReference type="Gene3D" id="1.25.10.10">
    <property type="entry name" value="Leucine-rich Repeat Variant"/>
    <property type="match status" value="1"/>
</dbReference>
<dbReference type="InterPro" id="IPR011989">
    <property type="entry name" value="ARM-like"/>
</dbReference>
<dbReference type="GO" id="GO:0005737">
    <property type="term" value="C:cytoplasm"/>
    <property type="evidence" value="ECO:0007669"/>
    <property type="project" value="UniProtKB-SubCell"/>
</dbReference>
<evidence type="ECO:0000256" key="4">
    <source>
        <dbReference type="ARBA" id="ARBA00022737"/>
    </source>
</evidence>
<evidence type="ECO:0000256" key="2">
    <source>
        <dbReference type="ARBA" id="ARBA00022448"/>
    </source>
</evidence>
<comment type="caution">
    <text evidence="6">The sequence shown here is derived from an EMBL/GenBank/DDBJ whole genome shotgun (WGS) entry which is preliminary data.</text>
</comment>
<dbReference type="SUPFAM" id="SSF48371">
    <property type="entry name" value="ARM repeat"/>
    <property type="match status" value="1"/>
</dbReference>
<dbReference type="GO" id="GO:0006606">
    <property type="term" value="P:protein import into nucleus"/>
    <property type="evidence" value="ECO:0007669"/>
    <property type="project" value="InterPro"/>
</dbReference>
<evidence type="ECO:0000313" key="7">
    <source>
        <dbReference type="Proteomes" id="UP001165122"/>
    </source>
</evidence>
<keyword evidence="5" id="KW-0653">Protein transport</keyword>
<protein>
    <submittedName>
        <fullName evidence="6">Uncharacterized protein</fullName>
    </submittedName>
</protein>